<evidence type="ECO:0000256" key="7">
    <source>
        <dbReference type="ARBA" id="ARBA00022840"/>
    </source>
</evidence>
<comment type="caution">
    <text evidence="18">Lacks conserved residue(s) required for the propagation of feature annotation.</text>
</comment>
<keyword evidence="11 18" id="KW-0413">Isomerase</keyword>
<dbReference type="PIRSF" id="PIRSF017184">
    <property type="entry name" value="Nnr"/>
    <property type="match status" value="1"/>
</dbReference>
<evidence type="ECO:0000256" key="19">
    <source>
        <dbReference type="PIRNR" id="PIRNR017184"/>
    </source>
</evidence>
<dbReference type="KEGG" id="lug:FPZ22_02540"/>
<dbReference type="PROSITE" id="PS51385">
    <property type="entry name" value="YJEF_N"/>
    <property type="match status" value="1"/>
</dbReference>
<evidence type="ECO:0000256" key="14">
    <source>
        <dbReference type="ARBA" id="ARBA00025153"/>
    </source>
</evidence>
<feature type="binding site" evidence="17">
    <location>
        <position position="266"/>
    </location>
    <ligand>
        <name>(6S)-NADPHX</name>
        <dbReference type="ChEBI" id="CHEBI:64076"/>
    </ligand>
</feature>
<keyword evidence="7 17" id="KW-0067">ATP-binding</keyword>
<dbReference type="Pfam" id="PF01256">
    <property type="entry name" value="Carb_kinase"/>
    <property type="match status" value="1"/>
</dbReference>
<evidence type="ECO:0000313" key="23">
    <source>
        <dbReference type="Proteomes" id="UP000316584"/>
    </source>
</evidence>
<dbReference type="EMBL" id="CP042218">
    <property type="protein sequence ID" value="QDW65908.1"/>
    <property type="molecule type" value="Genomic_DNA"/>
</dbReference>
<dbReference type="PROSITE" id="PS51383">
    <property type="entry name" value="YJEF_C_3"/>
    <property type="match status" value="1"/>
</dbReference>
<evidence type="ECO:0000256" key="8">
    <source>
        <dbReference type="ARBA" id="ARBA00022857"/>
    </source>
</evidence>
<evidence type="ECO:0000256" key="6">
    <source>
        <dbReference type="ARBA" id="ARBA00022741"/>
    </source>
</evidence>
<dbReference type="GO" id="GO:0005524">
    <property type="term" value="F:ATP binding"/>
    <property type="evidence" value="ECO:0007669"/>
    <property type="project" value="UniProtKB-UniRule"/>
</dbReference>
<dbReference type="InterPro" id="IPR030677">
    <property type="entry name" value="Nnr"/>
</dbReference>
<protein>
    <recommendedName>
        <fullName evidence="19">Bifunctional NAD(P)H-hydrate repair enzyme</fullName>
    </recommendedName>
    <alternativeName>
        <fullName evidence="19">Nicotinamide nucleotide repair protein</fullName>
    </alternativeName>
    <domain>
        <recommendedName>
            <fullName evidence="19">ADP-dependent (S)-NAD(P)H-hydrate dehydratase</fullName>
            <ecNumber evidence="19">4.2.1.136</ecNumber>
        </recommendedName>
        <alternativeName>
            <fullName evidence="19">ADP-dependent NAD(P)HX dehydratase</fullName>
        </alternativeName>
    </domain>
    <domain>
        <recommendedName>
            <fullName evidence="19">NAD(P)H-hydrate epimerase</fullName>
            <ecNumber evidence="19">5.1.99.6</ecNumber>
        </recommendedName>
    </domain>
</protein>
<dbReference type="Proteomes" id="UP000316584">
    <property type="component" value="Chromosome"/>
</dbReference>
<proteinExistence type="inferred from homology"/>
<dbReference type="InterPro" id="IPR036652">
    <property type="entry name" value="YjeF_N_dom_sf"/>
</dbReference>
<dbReference type="Pfam" id="PF03853">
    <property type="entry name" value="YjeF_N"/>
    <property type="match status" value="1"/>
</dbReference>
<evidence type="ECO:0000256" key="10">
    <source>
        <dbReference type="ARBA" id="ARBA00023027"/>
    </source>
</evidence>
<dbReference type="PANTHER" id="PTHR12592">
    <property type="entry name" value="ATP-DEPENDENT (S)-NAD(P)H-HYDRATE DEHYDRATASE FAMILY MEMBER"/>
    <property type="match status" value="1"/>
</dbReference>
<gene>
    <name evidence="18" type="primary">nnrE</name>
    <name evidence="17" type="synonym">nnrD</name>
    <name evidence="22" type="ORF">FPZ22_02540</name>
</gene>
<evidence type="ECO:0000259" key="21">
    <source>
        <dbReference type="PROSITE" id="PS51385"/>
    </source>
</evidence>
<evidence type="ECO:0000256" key="15">
    <source>
        <dbReference type="ARBA" id="ARBA00048238"/>
    </source>
</evidence>
<feature type="binding site" evidence="18">
    <location>
        <position position="67"/>
    </location>
    <ligand>
        <name>K(+)</name>
        <dbReference type="ChEBI" id="CHEBI:29103"/>
    </ligand>
</feature>
<accession>A0A518N1X7</accession>
<comment type="catalytic activity">
    <reaction evidence="16 17 19">
        <text>(6S)-NADPHX + ADP = AMP + phosphate + NADPH + H(+)</text>
        <dbReference type="Rhea" id="RHEA:32235"/>
        <dbReference type="ChEBI" id="CHEBI:15378"/>
        <dbReference type="ChEBI" id="CHEBI:43474"/>
        <dbReference type="ChEBI" id="CHEBI:57783"/>
        <dbReference type="ChEBI" id="CHEBI:64076"/>
        <dbReference type="ChEBI" id="CHEBI:456215"/>
        <dbReference type="ChEBI" id="CHEBI:456216"/>
        <dbReference type="EC" id="4.2.1.136"/>
    </reaction>
</comment>
<dbReference type="GO" id="GO:0110051">
    <property type="term" value="P:metabolite repair"/>
    <property type="evidence" value="ECO:0007669"/>
    <property type="project" value="TreeGrafter"/>
</dbReference>
<evidence type="ECO:0000256" key="1">
    <source>
        <dbReference type="ARBA" id="ARBA00000013"/>
    </source>
</evidence>
<dbReference type="InterPro" id="IPR029056">
    <property type="entry name" value="Ribokinase-like"/>
</dbReference>
<evidence type="ECO:0000256" key="13">
    <source>
        <dbReference type="ARBA" id="ARBA00023268"/>
    </source>
</evidence>
<name>A0A518N1X7_9GAMM</name>
<feature type="binding site" evidence="17">
    <location>
        <position position="440"/>
    </location>
    <ligand>
        <name>AMP</name>
        <dbReference type="ChEBI" id="CHEBI:456215"/>
    </ligand>
</feature>
<feature type="binding site" evidence="17">
    <location>
        <position position="441"/>
    </location>
    <ligand>
        <name>(6S)-NADPHX</name>
        <dbReference type="ChEBI" id="CHEBI:64076"/>
    </ligand>
</feature>
<evidence type="ECO:0000256" key="5">
    <source>
        <dbReference type="ARBA" id="ARBA00022723"/>
    </source>
</evidence>
<keyword evidence="13" id="KW-0511">Multifunctional enzyme</keyword>
<feature type="binding site" evidence="18">
    <location>
        <position position="164"/>
    </location>
    <ligand>
        <name>(6S)-NADPHX</name>
        <dbReference type="ChEBI" id="CHEBI:64076"/>
    </ligand>
</feature>
<comment type="function">
    <text evidence="18">Catalyzes the epimerization of the S- and R-forms of NAD(P)HX, a damaged form of NAD(P)H that is a result of enzymatic or heat-dependent hydration. This is a prerequisite for the S-specific NAD(P)H-hydrate dehydratase to allow the repair of both epimers of NAD(P)HX.</text>
</comment>
<feature type="binding site" evidence="18">
    <location>
        <position position="131"/>
    </location>
    <ligand>
        <name>K(+)</name>
        <dbReference type="ChEBI" id="CHEBI:29103"/>
    </ligand>
</feature>
<comment type="subunit">
    <text evidence="17">Homotetramer.</text>
</comment>
<comment type="similarity">
    <text evidence="17">Belongs to the NnrD/CARKD family.</text>
</comment>
<dbReference type="GO" id="GO:0052855">
    <property type="term" value="F:ADP-dependent NAD(P)H-hydrate dehydratase activity"/>
    <property type="evidence" value="ECO:0007669"/>
    <property type="project" value="UniProtKB-UniRule"/>
</dbReference>
<comment type="function">
    <text evidence="17">Catalyzes the dehydration of the S-form of NAD(P)HX at the expense of ADP, which is converted to AMP. Together with NAD(P)HX epimerase, which catalyzes the epimerization of the S- and R-forms, the enzyme allows the repair of both epimers of NAD(P)HX, a damaged form of NAD(P)H that is a result of enzymatic or heat-dependent hydration.</text>
</comment>
<feature type="binding site" evidence="17">
    <location>
        <position position="374"/>
    </location>
    <ligand>
        <name>(6S)-NADPHX</name>
        <dbReference type="ChEBI" id="CHEBI:64076"/>
    </ligand>
</feature>
<dbReference type="NCBIfam" id="TIGR00196">
    <property type="entry name" value="yjeF_cterm"/>
    <property type="match status" value="1"/>
</dbReference>
<keyword evidence="8 17" id="KW-0521">NADP</keyword>
<evidence type="ECO:0000256" key="2">
    <source>
        <dbReference type="ARBA" id="ARBA00000909"/>
    </source>
</evidence>
<dbReference type="Gene3D" id="3.40.1190.20">
    <property type="match status" value="1"/>
</dbReference>
<comment type="function">
    <text evidence="14 19">Bifunctional enzyme that catalyzes the epimerization of the S- and R-forms of NAD(P)HX and the dehydration of the S-form of NAD(P)HX at the expense of ADP, which is converted to AMP. This allows the repair of both epimers of NAD(P)HX, a damaged form of NAD(P)H that is a result of enzymatic or heat-dependent hydration.</text>
</comment>
<dbReference type="SUPFAM" id="SSF64153">
    <property type="entry name" value="YjeF N-terminal domain-like"/>
    <property type="match status" value="1"/>
</dbReference>
<dbReference type="GO" id="GO:0046872">
    <property type="term" value="F:metal ion binding"/>
    <property type="evidence" value="ECO:0007669"/>
    <property type="project" value="UniProtKB-UniRule"/>
</dbReference>
<dbReference type="RefSeq" id="WP_144889955.1">
    <property type="nucleotide sequence ID" value="NZ_CP042218.1"/>
</dbReference>
<feature type="domain" description="YjeF C-terminal" evidence="20">
    <location>
        <begin position="231"/>
        <end position="500"/>
    </location>
</feature>
<comment type="catalytic activity">
    <reaction evidence="1 18 19">
        <text>(6R)-NADHX = (6S)-NADHX</text>
        <dbReference type="Rhea" id="RHEA:32215"/>
        <dbReference type="ChEBI" id="CHEBI:64074"/>
        <dbReference type="ChEBI" id="CHEBI:64075"/>
        <dbReference type="EC" id="5.1.99.6"/>
    </reaction>
</comment>
<feature type="domain" description="YjeF N-terminal" evidence="21">
    <location>
        <begin position="18"/>
        <end position="221"/>
    </location>
</feature>
<keyword evidence="5 18" id="KW-0479">Metal-binding</keyword>
<organism evidence="22 23">
    <name type="scientific">Luteimonas granuli</name>
    <dbReference type="NCBI Taxonomy" id="1176533"/>
    <lineage>
        <taxon>Bacteria</taxon>
        <taxon>Pseudomonadati</taxon>
        <taxon>Pseudomonadota</taxon>
        <taxon>Gammaproteobacteria</taxon>
        <taxon>Lysobacterales</taxon>
        <taxon>Lysobacteraceae</taxon>
        <taxon>Luteimonas</taxon>
    </lineage>
</organism>
<evidence type="ECO:0000256" key="11">
    <source>
        <dbReference type="ARBA" id="ARBA00023235"/>
    </source>
</evidence>
<comment type="catalytic activity">
    <reaction evidence="2 18 19">
        <text>(6R)-NADPHX = (6S)-NADPHX</text>
        <dbReference type="Rhea" id="RHEA:32227"/>
        <dbReference type="ChEBI" id="CHEBI:64076"/>
        <dbReference type="ChEBI" id="CHEBI:64077"/>
        <dbReference type="EC" id="5.1.99.6"/>
    </reaction>
</comment>
<evidence type="ECO:0000256" key="4">
    <source>
        <dbReference type="ARBA" id="ARBA00009524"/>
    </source>
</evidence>
<dbReference type="GO" id="GO:0046496">
    <property type="term" value="P:nicotinamide nucleotide metabolic process"/>
    <property type="evidence" value="ECO:0007669"/>
    <property type="project" value="UniProtKB-UniRule"/>
</dbReference>
<evidence type="ECO:0000256" key="9">
    <source>
        <dbReference type="ARBA" id="ARBA00022958"/>
    </source>
</evidence>
<comment type="cofactor">
    <cofactor evidence="17">
        <name>Mg(2+)</name>
        <dbReference type="ChEBI" id="CHEBI:18420"/>
    </cofactor>
</comment>
<evidence type="ECO:0000256" key="16">
    <source>
        <dbReference type="ARBA" id="ARBA00049209"/>
    </source>
</evidence>
<comment type="similarity">
    <text evidence="4 19">In the C-terminal section; belongs to the NnrD/CARKD family.</text>
</comment>
<feature type="binding site" evidence="17">
    <location>
        <position position="327"/>
    </location>
    <ligand>
        <name>(6S)-NADPHX</name>
        <dbReference type="ChEBI" id="CHEBI:64076"/>
    </ligand>
</feature>
<feature type="binding site" evidence="18">
    <location>
        <position position="167"/>
    </location>
    <ligand>
        <name>K(+)</name>
        <dbReference type="ChEBI" id="CHEBI:29103"/>
    </ligand>
</feature>
<dbReference type="AlphaFoldDB" id="A0A518N1X7"/>
<dbReference type="GO" id="GO:0052856">
    <property type="term" value="F:NAD(P)HX epimerase activity"/>
    <property type="evidence" value="ECO:0007669"/>
    <property type="project" value="UniProtKB-UniRule"/>
</dbReference>
<dbReference type="SUPFAM" id="SSF53613">
    <property type="entry name" value="Ribokinase-like"/>
    <property type="match status" value="1"/>
</dbReference>
<dbReference type="InterPro" id="IPR000631">
    <property type="entry name" value="CARKD"/>
</dbReference>
<dbReference type="Gene3D" id="3.40.50.10260">
    <property type="entry name" value="YjeF N-terminal domain"/>
    <property type="match status" value="1"/>
</dbReference>
<dbReference type="OrthoDB" id="9806925at2"/>
<feature type="binding site" evidence="17">
    <location>
        <begin position="411"/>
        <end position="415"/>
    </location>
    <ligand>
        <name>AMP</name>
        <dbReference type="ChEBI" id="CHEBI:456215"/>
    </ligand>
</feature>
<evidence type="ECO:0000256" key="12">
    <source>
        <dbReference type="ARBA" id="ARBA00023239"/>
    </source>
</evidence>
<dbReference type="HAMAP" id="MF_01965">
    <property type="entry name" value="NADHX_dehydratase"/>
    <property type="match status" value="1"/>
</dbReference>
<evidence type="ECO:0000256" key="3">
    <source>
        <dbReference type="ARBA" id="ARBA00006001"/>
    </source>
</evidence>
<feature type="binding site" evidence="18">
    <location>
        <begin position="135"/>
        <end position="141"/>
    </location>
    <ligand>
        <name>(6S)-NADPHX</name>
        <dbReference type="ChEBI" id="CHEBI:64076"/>
    </ligand>
</feature>
<evidence type="ECO:0000313" key="22">
    <source>
        <dbReference type="EMBL" id="QDW65908.1"/>
    </source>
</evidence>
<keyword evidence="6 17" id="KW-0547">Nucleotide-binding</keyword>
<comment type="similarity">
    <text evidence="3 19">In the N-terminal section; belongs to the NnrE/AIBP family.</text>
</comment>
<keyword evidence="10 17" id="KW-0520">NAD</keyword>
<dbReference type="PANTHER" id="PTHR12592:SF0">
    <property type="entry name" value="ATP-DEPENDENT (S)-NAD(P)H-HYDRATE DEHYDRATASE"/>
    <property type="match status" value="1"/>
</dbReference>
<keyword evidence="23" id="KW-1185">Reference proteome</keyword>
<dbReference type="NCBIfam" id="TIGR00197">
    <property type="entry name" value="yjeF_nterm"/>
    <property type="match status" value="1"/>
</dbReference>
<reference evidence="22 23" key="1">
    <citation type="submission" date="2019-07" db="EMBL/GenBank/DDBJ databases">
        <title>Full genome sequence of Luteimonas sp. Gr-4.</title>
        <authorList>
            <person name="Im W.-T."/>
        </authorList>
    </citation>
    <scope>NUCLEOTIDE SEQUENCE [LARGE SCALE GENOMIC DNA]</scope>
    <source>
        <strain evidence="22 23">Gr-4</strain>
    </source>
</reference>
<feature type="binding site" evidence="18">
    <location>
        <begin position="66"/>
        <end position="70"/>
    </location>
    <ligand>
        <name>(6S)-NADPHX</name>
        <dbReference type="ChEBI" id="CHEBI:64076"/>
    </ligand>
</feature>
<dbReference type="HAMAP" id="MF_01966">
    <property type="entry name" value="NADHX_epimerase"/>
    <property type="match status" value="1"/>
</dbReference>
<evidence type="ECO:0000259" key="20">
    <source>
        <dbReference type="PROSITE" id="PS51383"/>
    </source>
</evidence>
<sequence length="500" mass="49344">MHAPRTDAATPLYDIAGIRRMEAQAIAALGGDGFILMQRAGAAAWRFLLEHWPEARRIVVAAGPGNNGGDGYVLARHAHEAGRAVHVLHAPGQEPRSVLARRASEAFVAAGGRVLVADADPVLPACDLVVDALFGIGFDGGAESAGGALLAAVAACEDAVFALDVPSGVDASSGDVPGTAVRAERTLQFLGDHAGLATGAALDHVGCLETASLDVPEQASEGVQPVAWRLSAAALAGLLPRRARTAHKGVAGHVLVAGGEHGTGGAALLAAAAALRAGAGLVSVATRGAHVAALLARTPEAMAHAVDDPADVAPLVAAADVCAVGPGLGRGGWGEGMLAAAVDGGRALVLDADALNLLAAAPRVLPADTVLTPHPGEAARLLACTVREVERDRVAAAHALCARHGCVTVLKGAGTVVAAPDGRVWIIDAGNPGMAVGGMGDALTGVVAALRAQGLPAAEAAAAGALQHAVAGDRAAAAGGARGLLPSDLIAALRMPGEDG</sequence>
<dbReference type="CDD" id="cd01171">
    <property type="entry name" value="YXKO-related"/>
    <property type="match status" value="1"/>
</dbReference>
<keyword evidence="9 18" id="KW-0630">Potassium</keyword>
<keyword evidence="12 17" id="KW-0456">Lyase</keyword>
<comment type="cofactor">
    <cofactor evidence="18 19">
        <name>K(+)</name>
        <dbReference type="ChEBI" id="CHEBI:29103"/>
    </cofactor>
    <text evidence="18 19">Binds 1 potassium ion per subunit.</text>
</comment>
<dbReference type="EC" id="4.2.1.136" evidence="19"/>
<evidence type="ECO:0000256" key="17">
    <source>
        <dbReference type="HAMAP-Rule" id="MF_01965"/>
    </source>
</evidence>
<comment type="catalytic activity">
    <reaction evidence="15 17 19">
        <text>(6S)-NADHX + ADP = AMP + phosphate + NADH + H(+)</text>
        <dbReference type="Rhea" id="RHEA:32223"/>
        <dbReference type="ChEBI" id="CHEBI:15378"/>
        <dbReference type="ChEBI" id="CHEBI:43474"/>
        <dbReference type="ChEBI" id="CHEBI:57945"/>
        <dbReference type="ChEBI" id="CHEBI:64074"/>
        <dbReference type="ChEBI" id="CHEBI:456215"/>
        <dbReference type="ChEBI" id="CHEBI:456216"/>
        <dbReference type="EC" id="4.2.1.136"/>
    </reaction>
</comment>
<dbReference type="InterPro" id="IPR004443">
    <property type="entry name" value="YjeF_N_dom"/>
</dbReference>
<evidence type="ECO:0000256" key="18">
    <source>
        <dbReference type="HAMAP-Rule" id="MF_01966"/>
    </source>
</evidence>
<dbReference type="EC" id="5.1.99.6" evidence="19"/>
<comment type="similarity">
    <text evidence="18">Belongs to the NnrE/AIBP family.</text>
</comment>